<dbReference type="PANTHER" id="PTHR43796:SF2">
    <property type="entry name" value="CARBOXYNORSPERMIDINE SYNTHASE"/>
    <property type="match status" value="1"/>
</dbReference>
<protein>
    <recommendedName>
        <fullName evidence="5">DUF4166 domain-containing protein</fullName>
    </recommendedName>
</protein>
<dbReference type="Proteomes" id="UP001055153">
    <property type="component" value="Unassembled WGS sequence"/>
</dbReference>
<dbReference type="SUPFAM" id="SSF51735">
    <property type="entry name" value="NAD(P)-binding Rossmann-fold domains"/>
    <property type="match status" value="1"/>
</dbReference>
<feature type="domain" description="Ketoreductase (KR)" evidence="1">
    <location>
        <begin position="6"/>
        <end position="86"/>
    </location>
</feature>
<keyword evidence="4" id="KW-1185">Reference proteome</keyword>
<feature type="domain" description="DUF4166" evidence="2">
    <location>
        <begin position="393"/>
        <end position="550"/>
    </location>
</feature>
<dbReference type="PANTHER" id="PTHR43796">
    <property type="entry name" value="CARBOXYNORSPERMIDINE SYNTHASE"/>
    <property type="match status" value="1"/>
</dbReference>
<comment type="caution">
    <text evidence="3">The sequence shown here is derived from an EMBL/GenBank/DDBJ whole genome shotgun (WGS) entry which is preliminary data.</text>
</comment>
<gene>
    <name evidence="3" type="ORF">GMJLKIPL_0467</name>
</gene>
<reference evidence="3" key="1">
    <citation type="journal article" date="2021" name="Front. Microbiol.">
        <title>Comprehensive Comparative Genomics and Phenotyping of Methylobacterium Species.</title>
        <authorList>
            <person name="Alessa O."/>
            <person name="Ogura Y."/>
            <person name="Fujitani Y."/>
            <person name="Takami H."/>
            <person name="Hayashi T."/>
            <person name="Sahin N."/>
            <person name="Tani A."/>
        </authorList>
    </citation>
    <scope>NUCLEOTIDE SEQUENCE</scope>
    <source>
        <strain evidence="3">DSM 17168</strain>
    </source>
</reference>
<evidence type="ECO:0000259" key="2">
    <source>
        <dbReference type="Pfam" id="PF13761"/>
    </source>
</evidence>
<evidence type="ECO:0008006" key="5">
    <source>
        <dbReference type="Google" id="ProtNLM"/>
    </source>
</evidence>
<dbReference type="Gene3D" id="3.30.360.10">
    <property type="entry name" value="Dihydrodipicolinate Reductase, domain 2"/>
    <property type="match status" value="1"/>
</dbReference>
<dbReference type="Gene3D" id="3.40.50.720">
    <property type="entry name" value="NAD(P)-binding Rossmann-like Domain"/>
    <property type="match status" value="1"/>
</dbReference>
<dbReference type="InterPro" id="IPR013968">
    <property type="entry name" value="PKS_KR"/>
</dbReference>
<dbReference type="InterPro" id="IPR025311">
    <property type="entry name" value="DUF4166"/>
</dbReference>
<dbReference type="Pfam" id="PF13761">
    <property type="entry name" value="DUF4166"/>
    <property type="match status" value="1"/>
</dbReference>
<dbReference type="Pfam" id="PF08659">
    <property type="entry name" value="KR"/>
    <property type="match status" value="1"/>
</dbReference>
<dbReference type="InterPro" id="IPR036291">
    <property type="entry name" value="NAD(P)-bd_dom_sf"/>
</dbReference>
<proteinExistence type="predicted"/>
<reference evidence="3" key="2">
    <citation type="submission" date="2021-08" db="EMBL/GenBank/DDBJ databases">
        <authorList>
            <person name="Tani A."/>
            <person name="Ola A."/>
            <person name="Ogura Y."/>
            <person name="Katsura K."/>
            <person name="Hayashi T."/>
        </authorList>
    </citation>
    <scope>NUCLEOTIDE SEQUENCE</scope>
    <source>
        <strain evidence="3">DSM 17168</strain>
    </source>
</reference>
<sequence>MPAPRILVVGGAGAFGRRLVEGLAATTACTVVIAGRDLARAREAAETVARTHPGRRIEAVRLDAVRADAEALRALRLAGIVDAAGPYQALARGGDPYALARAAIAAGLPYADLADARDFVAGFAALDAAARAAGVSALTGASTTPALSNAVLDRLTAGWRRVDAIEIAMVPGNRAPRGLSVMRSILSYVGRPVRVWRDGAWATRPGWGLPGRVTIPGLGRRLASLCETPDLDILPARFPTVRTADFRAGLELEALHLGLWLASLPVRLRLLPSLLPLARPFLRMAGLVDRLGSDRGGMVVRACGADEAGRPAAATWTLLAEGGDGPFVPTLPALALVRRWLAGPPLPPGAGPCVGLLDLAAIEAEMARHRIRTAVTREPSLFARVLGPAFADLPEPLRAVHGAAGALTLRGRATVTRGTNPLARLAAGLVGFPAAGEDVPVAVTIAPDRDGEVWTRRFGDRRFRSRLRAAGPARVYERFGLLEFRLAVPAGRDGLGLVVEGWRLGPLPLPRALAPASAARESVDPAGRFRFDVPVHLPLAGLVVHYRGWLVPEAAPAARLEEPVP</sequence>
<evidence type="ECO:0000259" key="1">
    <source>
        <dbReference type="Pfam" id="PF08659"/>
    </source>
</evidence>
<accession>A0ABQ4S5Y2</accession>
<dbReference type="EMBL" id="BPQQ01000004">
    <property type="protein sequence ID" value="GJD98556.1"/>
    <property type="molecule type" value="Genomic_DNA"/>
</dbReference>
<dbReference type="RefSeq" id="WP_238233504.1">
    <property type="nucleotide sequence ID" value="NZ_BPQQ01000004.1"/>
</dbReference>
<organism evidence="3 4">
    <name type="scientific">Methylobacterium isbiliense</name>
    <dbReference type="NCBI Taxonomy" id="315478"/>
    <lineage>
        <taxon>Bacteria</taxon>
        <taxon>Pseudomonadati</taxon>
        <taxon>Pseudomonadota</taxon>
        <taxon>Alphaproteobacteria</taxon>
        <taxon>Hyphomicrobiales</taxon>
        <taxon>Methylobacteriaceae</taxon>
        <taxon>Methylobacterium</taxon>
    </lineage>
</organism>
<evidence type="ECO:0000313" key="3">
    <source>
        <dbReference type="EMBL" id="GJD98556.1"/>
    </source>
</evidence>
<evidence type="ECO:0000313" key="4">
    <source>
        <dbReference type="Proteomes" id="UP001055153"/>
    </source>
</evidence>
<name>A0ABQ4S5Y2_9HYPH</name>